<keyword evidence="2" id="KW-0862">Zinc</keyword>
<comment type="caution">
    <text evidence="5">The sequence shown here is derived from an EMBL/GenBank/DDBJ whole genome shotgun (WGS) entry which is preliminary data.</text>
</comment>
<dbReference type="InterPro" id="IPR056499">
    <property type="entry name" value="Beta-prop_HPS5-like"/>
</dbReference>
<dbReference type="OrthoDB" id="19493at2759"/>
<accession>A0A8S3YB25</accession>
<dbReference type="InterPro" id="IPR056446">
    <property type="entry name" value="TPR_HPS5_insects"/>
</dbReference>
<keyword evidence="6" id="KW-1185">Reference proteome</keyword>
<evidence type="ECO:0000256" key="1">
    <source>
        <dbReference type="ARBA" id="ARBA00022771"/>
    </source>
</evidence>
<evidence type="ECO:0000313" key="6">
    <source>
        <dbReference type="Proteomes" id="UP000691718"/>
    </source>
</evidence>
<keyword evidence="1 3" id="KW-0863">Zinc-finger</keyword>
<gene>
    <name evidence="5" type="ORF">PAPOLLO_LOCUS25957</name>
</gene>
<feature type="domain" description="RING-type" evidence="4">
    <location>
        <begin position="972"/>
        <end position="1016"/>
    </location>
</feature>
<evidence type="ECO:0000256" key="3">
    <source>
        <dbReference type="PROSITE-ProRule" id="PRU00175"/>
    </source>
</evidence>
<dbReference type="Pfam" id="PF23757">
    <property type="entry name" value="TPR_HPS5_insect"/>
    <property type="match status" value="1"/>
</dbReference>
<dbReference type="PROSITE" id="PS50089">
    <property type="entry name" value="ZF_RING_2"/>
    <property type="match status" value="1"/>
</dbReference>
<protein>
    <submittedName>
        <fullName evidence="5">(apollo) hypothetical protein</fullName>
    </submittedName>
</protein>
<dbReference type="AlphaFoldDB" id="A0A8S3YB25"/>
<reference evidence="5" key="1">
    <citation type="submission" date="2021-04" db="EMBL/GenBank/DDBJ databases">
        <authorList>
            <person name="Tunstrom K."/>
        </authorList>
    </citation>
    <scope>NUCLEOTIDE SEQUENCE</scope>
</reference>
<dbReference type="GO" id="GO:0008270">
    <property type="term" value="F:zinc ion binding"/>
    <property type="evidence" value="ECO:0007669"/>
    <property type="project" value="UniProtKB-KW"/>
</dbReference>
<dbReference type="Proteomes" id="UP000691718">
    <property type="component" value="Unassembled WGS sequence"/>
</dbReference>
<dbReference type="GO" id="GO:0048066">
    <property type="term" value="P:developmental pigmentation"/>
    <property type="evidence" value="ECO:0007669"/>
    <property type="project" value="TreeGrafter"/>
</dbReference>
<dbReference type="Pfam" id="PF23756">
    <property type="entry name" value="Beta-prop_HPS5"/>
    <property type="match status" value="1"/>
</dbReference>
<organism evidence="5 6">
    <name type="scientific">Parnassius apollo</name>
    <name type="common">Apollo butterfly</name>
    <name type="synonym">Papilio apollo</name>
    <dbReference type="NCBI Taxonomy" id="110799"/>
    <lineage>
        <taxon>Eukaryota</taxon>
        <taxon>Metazoa</taxon>
        <taxon>Ecdysozoa</taxon>
        <taxon>Arthropoda</taxon>
        <taxon>Hexapoda</taxon>
        <taxon>Insecta</taxon>
        <taxon>Pterygota</taxon>
        <taxon>Neoptera</taxon>
        <taxon>Endopterygota</taxon>
        <taxon>Lepidoptera</taxon>
        <taxon>Glossata</taxon>
        <taxon>Ditrysia</taxon>
        <taxon>Papilionoidea</taxon>
        <taxon>Papilionidae</taxon>
        <taxon>Parnassiinae</taxon>
        <taxon>Parnassini</taxon>
        <taxon>Parnassius</taxon>
        <taxon>Parnassius</taxon>
    </lineage>
</organism>
<dbReference type="EMBL" id="CAJQZP010001558">
    <property type="protein sequence ID" value="CAG5054396.1"/>
    <property type="molecule type" value="Genomic_DNA"/>
</dbReference>
<dbReference type="InterPro" id="IPR001841">
    <property type="entry name" value="Znf_RING"/>
</dbReference>
<dbReference type="PANTHER" id="PTHR23287:SF18">
    <property type="entry name" value="BLOC-2 COMPLEX MEMBER HPS5"/>
    <property type="match status" value="1"/>
</dbReference>
<dbReference type="PANTHER" id="PTHR23287">
    <property type="entry name" value="RUBY-EYE2-LIKE PROTEIN"/>
    <property type="match status" value="1"/>
</dbReference>
<name>A0A8S3YB25_PARAO</name>
<evidence type="ECO:0000259" key="4">
    <source>
        <dbReference type="PROSITE" id="PS50089"/>
    </source>
</evidence>
<sequence>MTCKLLPYILQELPDITEVINYPIKNVHRIKFTCFDVSKSLIAFGATSGGIYVYNRNPCEFVQLIPNKDGPITRLAISTDEKHIGFSNGKGTVTVTGCDQSLSGGYSSAVSKEHHGNEITSMVWSRNMLFSGDDVGRVSVLQLQSFIAKTMFHSSSQIILSLDSRICQLDAKDCMLLVSTLTRCYICNIIQEQYRQIGQKLRDGEFGACFVTKDKSAVNGSTENNQQDYTELKKYNIVDNDAGFTVGEQLSDTLIYCARPSSRLWEATIDGMVRRTHQFKQVLAKQPLNVVTTEAYDNECLSLWNLDEESVGQSVNFSKIYWINSAIFSFNKNSLYFLNIHDVNNTVWFDTYKDIVDCKIYHDTLYIWLSNGSLIHTRFMQLDKFLVKCYIDEKYTLCGELCALYRDHLLSNNLSSKLHILVGLREKLHNNGLLNSITSMLEKFDSLQLDEATQMKSGIYVVDNTYQTQTMLDENFDSKANDENLFSTISPETLQALKGISSVMSDKFSSSKKILKEKWEDIEEKVKYFGTEKQNSQEQSITKYVQGIETVPRRISYEENSYTEHNFPLDNDIIFKESSQKAVESDNNIVDNDKICRSLYQYHRLSLVNKESEQTNLTSIIESYTCDISKIYGLMVSLEQYCISIGALDESKFVPNYIFLAYLSLTTNKCNFLDVIIKEEVLYKYFVDSCISVNIKTHKLSNLGCECGFPLPFAGTNETPVFSELIDEFIERQWSCQTKEQCYDICKKMPYLWKKILYLRRNEDLLNILRILLQMLDETLLHSFLPQFTLETWDRTIQLYAVLHANICLNCNKKFEHVSVKDMLSWDYLGSLIIKSVGGKNAIEVMKKHANLIDIGAVTMKFYHSCLLVSMYEKYDVTVTAQLVDTVYSCYEFKDSRLELCHLLRCTTNGQIKNTALPLSVAAKSSHWGLKPVREKLLLLHNSEVVSAIDKNVTLQDILTVMLEIFNGINDCVLCGLPLQNEVLIKDGGLWTFKCGHTFHGACLDLNKIKLCPSCSLH</sequence>
<evidence type="ECO:0000313" key="5">
    <source>
        <dbReference type="EMBL" id="CAG5054396.1"/>
    </source>
</evidence>
<keyword evidence="1 3" id="KW-0479">Metal-binding</keyword>
<dbReference type="GO" id="GO:0005737">
    <property type="term" value="C:cytoplasm"/>
    <property type="evidence" value="ECO:0007669"/>
    <property type="project" value="TreeGrafter"/>
</dbReference>
<proteinExistence type="predicted"/>
<evidence type="ECO:0000256" key="2">
    <source>
        <dbReference type="ARBA" id="ARBA00022833"/>
    </source>
</evidence>